<comment type="caution">
    <text evidence="1">The sequence shown here is derived from an EMBL/GenBank/DDBJ whole genome shotgun (WGS) entry which is preliminary data.</text>
</comment>
<protein>
    <recommendedName>
        <fullName evidence="3">Glycine dehydrogenase</fullName>
    </recommendedName>
</protein>
<name>A0ABW5LQ93_9FLAO</name>
<evidence type="ECO:0000313" key="2">
    <source>
        <dbReference type="Proteomes" id="UP001597508"/>
    </source>
</evidence>
<sequence>MFKKLEITCDEATTICDKNQYGEATLLEKIKLNIHFLKCKICALYTKQNALLTKMYKKKAHADQHKSATLCMSEEEKEKMRKELEKLSA</sequence>
<dbReference type="Proteomes" id="UP001597508">
    <property type="component" value="Unassembled WGS sequence"/>
</dbReference>
<reference evidence="2" key="1">
    <citation type="journal article" date="2019" name="Int. J. Syst. Evol. Microbiol.">
        <title>The Global Catalogue of Microorganisms (GCM) 10K type strain sequencing project: providing services to taxonomists for standard genome sequencing and annotation.</title>
        <authorList>
            <consortium name="The Broad Institute Genomics Platform"/>
            <consortium name="The Broad Institute Genome Sequencing Center for Infectious Disease"/>
            <person name="Wu L."/>
            <person name="Ma J."/>
        </authorList>
    </citation>
    <scope>NUCLEOTIDE SEQUENCE [LARGE SCALE GENOMIC DNA]</scope>
    <source>
        <strain evidence="2">KCTC 52127</strain>
    </source>
</reference>
<accession>A0ABW5LQ93</accession>
<evidence type="ECO:0008006" key="3">
    <source>
        <dbReference type="Google" id="ProtNLM"/>
    </source>
</evidence>
<gene>
    <name evidence="1" type="ORF">ACFSRZ_06365</name>
</gene>
<dbReference type="EMBL" id="JBHULH010000003">
    <property type="protein sequence ID" value="MFD2566988.1"/>
    <property type="molecule type" value="Genomic_DNA"/>
</dbReference>
<organism evidence="1 2">
    <name type="scientific">Pseudotenacibaculum haliotis</name>
    <dbReference type="NCBI Taxonomy" id="1862138"/>
    <lineage>
        <taxon>Bacteria</taxon>
        <taxon>Pseudomonadati</taxon>
        <taxon>Bacteroidota</taxon>
        <taxon>Flavobacteriia</taxon>
        <taxon>Flavobacteriales</taxon>
        <taxon>Flavobacteriaceae</taxon>
        <taxon>Pseudotenacibaculum</taxon>
    </lineage>
</organism>
<proteinExistence type="predicted"/>
<dbReference type="RefSeq" id="WP_379665698.1">
    <property type="nucleotide sequence ID" value="NZ_JBHULH010000003.1"/>
</dbReference>
<keyword evidence="2" id="KW-1185">Reference proteome</keyword>
<evidence type="ECO:0000313" key="1">
    <source>
        <dbReference type="EMBL" id="MFD2566988.1"/>
    </source>
</evidence>